<keyword evidence="2" id="KW-1185">Reference proteome</keyword>
<evidence type="ECO:0000313" key="2">
    <source>
        <dbReference type="Proteomes" id="UP000887458"/>
    </source>
</evidence>
<dbReference type="Proteomes" id="UP000887458">
    <property type="component" value="Unassembled WGS sequence"/>
</dbReference>
<reference evidence="1 2" key="1">
    <citation type="journal article" date="2018" name="J. Allergy Clin. Immunol.">
        <title>High-quality assembly of Dermatophagoides pteronyssinus genome and transcriptome reveals a wide range of novel allergens.</title>
        <authorList>
            <person name="Liu X.Y."/>
            <person name="Yang K.Y."/>
            <person name="Wang M.Q."/>
            <person name="Kwok J.S."/>
            <person name="Zeng X."/>
            <person name="Yang Z."/>
            <person name="Xiao X.J."/>
            <person name="Lau C.P."/>
            <person name="Li Y."/>
            <person name="Huang Z.M."/>
            <person name="Ba J.G."/>
            <person name="Yim A.K."/>
            <person name="Ouyang C.Y."/>
            <person name="Ngai S.M."/>
            <person name="Chan T.F."/>
            <person name="Leung E.L."/>
            <person name="Liu L."/>
            <person name="Liu Z.G."/>
            <person name="Tsui S.K."/>
        </authorList>
    </citation>
    <scope>NUCLEOTIDE SEQUENCE [LARGE SCALE GENOMIC DNA]</scope>
    <source>
        <strain evidence="1">Derp</strain>
    </source>
</reference>
<sequence>MKKRNTGNVYRLKKRLHFCCANNVLHATPDSANAVAIFSCELTNSRIFVSKLKINVGIACTLLLRAVSGHSSTSTFKNFKPRAEYSCDKRSNTGAIR</sequence>
<dbReference type="EMBL" id="NJHN03000061">
    <property type="protein sequence ID" value="KAH9419006.1"/>
    <property type="molecule type" value="Genomic_DNA"/>
</dbReference>
<gene>
    <name evidence="1" type="ORF">DERP_011101</name>
</gene>
<organism evidence="1 2">
    <name type="scientific">Dermatophagoides pteronyssinus</name>
    <name type="common">European house dust mite</name>
    <dbReference type="NCBI Taxonomy" id="6956"/>
    <lineage>
        <taxon>Eukaryota</taxon>
        <taxon>Metazoa</taxon>
        <taxon>Ecdysozoa</taxon>
        <taxon>Arthropoda</taxon>
        <taxon>Chelicerata</taxon>
        <taxon>Arachnida</taxon>
        <taxon>Acari</taxon>
        <taxon>Acariformes</taxon>
        <taxon>Sarcoptiformes</taxon>
        <taxon>Astigmata</taxon>
        <taxon>Psoroptidia</taxon>
        <taxon>Analgoidea</taxon>
        <taxon>Pyroglyphidae</taxon>
        <taxon>Dermatophagoidinae</taxon>
        <taxon>Dermatophagoides</taxon>
    </lineage>
</organism>
<accession>A0ABQ8J9G8</accession>
<name>A0ABQ8J9G8_DERPT</name>
<proteinExistence type="predicted"/>
<reference evidence="1 2" key="2">
    <citation type="journal article" date="2022" name="Mol. Biol. Evol.">
        <title>Comparative Genomics Reveals Insights into the Divergent Evolution of Astigmatic Mites and Household Pest Adaptations.</title>
        <authorList>
            <person name="Xiong Q."/>
            <person name="Wan A.T."/>
            <person name="Liu X."/>
            <person name="Fung C.S."/>
            <person name="Xiao X."/>
            <person name="Malainual N."/>
            <person name="Hou J."/>
            <person name="Wang L."/>
            <person name="Wang M."/>
            <person name="Yang K.Y."/>
            <person name="Cui Y."/>
            <person name="Leung E.L."/>
            <person name="Nong W."/>
            <person name="Shin S.K."/>
            <person name="Au S.W."/>
            <person name="Jeong K.Y."/>
            <person name="Chew F.T."/>
            <person name="Hui J.H."/>
            <person name="Leung T.F."/>
            <person name="Tungtrongchitr A."/>
            <person name="Zhong N."/>
            <person name="Liu Z."/>
            <person name="Tsui S.K."/>
        </authorList>
    </citation>
    <scope>NUCLEOTIDE SEQUENCE [LARGE SCALE GENOMIC DNA]</scope>
    <source>
        <strain evidence="1">Derp</strain>
    </source>
</reference>
<comment type="caution">
    <text evidence="1">The sequence shown here is derived from an EMBL/GenBank/DDBJ whole genome shotgun (WGS) entry which is preliminary data.</text>
</comment>
<evidence type="ECO:0000313" key="1">
    <source>
        <dbReference type="EMBL" id="KAH9419006.1"/>
    </source>
</evidence>
<protein>
    <submittedName>
        <fullName evidence="1">Uncharacterized protein</fullName>
    </submittedName>
</protein>